<evidence type="ECO:0000313" key="1">
    <source>
        <dbReference type="EMBL" id="EKC65112.1"/>
    </source>
</evidence>
<organism evidence="1">
    <name type="scientific">human gut metagenome</name>
    <dbReference type="NCBI Taxonomy" id="408170"/>
    <lineage>
        <taxon>unclassified sequences</taxon>
        <taxon>metagenomes</taxon>
        <taxon>organismal metagenomes</taxon>
    </lineage>
</organism>
<name>K1SWY7_9ZZZZ</name>
<dbReference type="EMBL" id="AJWY01007056">
    <property type="protein sequence ID" value="EKC65112.1"/>
    <property type="molecule type" value="Genomic_DNA"/>
</dbReference>
<sequence length="29" mass="3324">VALVLFAASGYMIYRLLARVKKLDKNTIR</sequence>
<reference evidence="1" key="1">
    <citation type="journal article" date="2013" name="Environ. Microbiol.">
        <title>Microbiota from the distal guts of lean and obese adolescents exhibit partial functional redundancy besides clear differences in community structure.</title>
        <authorList>
            <person name="Ferrer M."/>
            <person name="Ruiz A."/>
            <person name="Lanza F."/>
            <person name="Haange S.B."/>
            <person name="Oberbach A."/>
            <person name="Till H."/>
            <person name="Bargiela R."/>
            <person name="Campoy C."/>
            <person name="Segura M.T."/>
            <person name="Richter M."/>
            <person name="von Bergen M."/>
            <person name="Seifert J."/>
            <person name="Suarez A."/>
        </authorList>
    </citation>
    <scope>NUCLEOTIDE SEQUENCE</scope>
</reference>
<dbReference type="AlphaFoldDB" id="K1SWY7"/>
<gene>
    <name evidence="1" type="ORF">LEA_10499</name>
</gene>
<comment type="caution">
    <text evidence="1">The sequence shown here is derived from an EMBL/GenBank/DDBJ whole genome shotgun (WGS) entry which is preliminary data.</text>
</comment>
<accession>K1SWY7</accession>
<feature type="non-terminal residue" evidence="1">
    <location>
        <position position="1"/>
    </location>
</feature>
<proteinExistence type="predicted"/>
<protein>
    <submittedName>
        <fullName evidence="1">Uncharacterized protein</fullName>
    </submittedName>
</protein>